<gene>
    <name evidence="5" type="ORF">HPP92_013604</name>
</gene>
<dbReference type="InterPro" id="IPR040155">
    <property type="entry name" value="CEBPZ/Mak21-like"/>
</dbReference>
<dbReference type="Proteomes" id="UP000639772">
    <property type="component" value="Chromosome 6"/>
</dbReference>
<feature type="region of interest" description="Disordered" evidence="3">
    <location>
        <begin position="62"/>
        <end position="100"/>
    </location>
</feature>
<evidence type="ECO:0000256" key="3">
    <source>
        <dbReference type="SAM" id="MobiDB-lite"/>
    </source>
</evidence>
<dbReference type="SUPFAM" id="SSF48371">
    <property type="entry name" value="ARM repeat"/>
    <property type="match status" value="1"/>
</dbReference>
<evidence type="ECO:0000256" key="1">
    <source>
        <dbReference type="ARBA" id="ARBA00007797"/>
    </source>
</evidence>
<feature type="region of interest" description="Disordered" evidence="3">
    <location>
        <begin position="672"/>
        <end position="695"/>
    </location>
</feature>
<comment type="similarity">
    <text evidence="1">Belongs to the CBF/MAK21 family.</text>
</comment>
<evidence type="ECO:0000313" key="5">
    <source>
        <dbReference type="EMBL" id="KAG0478885.1"/>
    </source>
</evidence>
<dbReference type="Pfam" id="PF03914">
    <property type="entry name" value="CBF"/>
    <property type="match status" value="1"/>
</dbReference>
<evidence type="ECO:0000313" key="6">
    <source>
        <dbReference type="Proteomes" id="UP000639772"/>
    </source>
</evidence>
<feature type="compositionally biased region" description="Acidic residues" evidence="3">
    <location>
        <begin position="888"/>
        <end position="923"/>
    </location>
</feature>
<feature type="domain" description="CCAAT-binding factor" evidence="4">
    <location>
        <begin position="522"/>
        <end position="726"/>
    </location>
</feature>
<feature type="region of interest" description="Disordered" evidence="3">
    <location>
        <begin position="821"/>
        <end position="1005"/>
    </location>
</feature>
<dbReference type="InterPro" id="IPR005612">
    <property type="entry name" value="CCAAT-binding_factor"/>
</dbReference>
<protein>
    <recommendedName>
        <fullName evidence="4">CCAAT-binding factor domain-containing protein</fullName>
    </recommendedName>
</protein>
<feature type="compositionally biased region" description="Acidic residues" evidence="3">
    <location>
        <begin position="833"/>
        <end position="863"/>
    </location>
</feature>
<comment type="caution">
    <text evidence="5">The sequence shown here is derived from an EMBL/GenBank/DDBJ whole genome shotgun (WGS) entry which is preliminary data.</text>
</comment>
<proteinExistence type="inferred from homology"/>
<feature type="compositionally biased region" description="Basic residues" evidence="3">
    <location>
        <begin position="995"/>
        <end position="1005"/>
    </location>
</feature>
<name>A0A835V055_VANPL</name>
<sequence length="1005" mass="113406">MALAETKPSTTKPKKHTAEDVELITSEVASFASSLGFGPPLPLASGGGAGFDDSDFRKKGRIKPLKLRAEPVAPSENVEKRKDSEKKFKAQPKAKPHPLQIDNFKEPYQKIKNLPKLPLMNPSLLSGHWYVDEAELEGRVLGKESTKLTVMGLEELKDLVMKKKELAETLLAQYTREYEVTRKKSGDMRLLLTTAKLGTSVDKVSAFTCLVEDNPMANMRALDALLSMVTSKVGKRYAFTGFEALRELFLLRLLPDRKLKNLIQRPLDRLPENKDGYSLLVFWFWEECLKQRYERFVIALEEALKDVLPSLKDKAMKTSYVLLMSKPEQERRLLSALVNKLGDPERKTASTAGYHLTCLLSEHPNMKAVVIDEVDSFLFRPHIGPRAKYHAINFLSQILLSKRGDGHKIAKRLVDVYFALFKLLISEVGKEQKPDNKKSDKGTGKIGHKGRKFKEKKNSLLKSKENLEGTHMEMDSRLLSALLTGVNRAFPYVSSEEADDILENHTPVLFKLVHSESFNVGVQALMLLYQITTKNHIASDRFYRALYAKLLMPAALNSSKPEMFLGLLVKAMKNDINMRRVSAFSKRLLQVALQRPPHFTCGCLFLLSEVLKAKPPLWTLALQKESVDDELEHFEDIIEEDQGMLPEDDSKNINSEKASCLNDDSTITGQIDDCKGEDQSQLKSSSHPGGYNPRHREPVFCNADRTGWWELTILASHVHPSVSTMARTLLSGVNIVYNGNPLIDLSLGAFLDKFVEKKGRSNKKAAGTWHGGSQIAPARKLDMSHHLIGDEILQLAEKDVPPEDVVFHRFYMNKTSSSKKSKAKKKKKKGLADDDDDELLLDQDADDGDDASIGEEDEEEIDDMLGAGPLEEEEGGYDYDDLDRVIKEDDEDLLGNDIDTETQSADDNEFVGNDDLEDDDDVDRYEHDGDGDFENWNGDLDDSDGDDDNGEDYNSSVERRKKKRKADKKSKRSPFSSLEDFEHLLKEKRDSKDKPKSKKKRIRLN</sequence>
<dbReference type="PANTHER" id="PTHR12048:SF0">
    <property type="entry name" value="CCAAT_ENHANCER-BINDING PROTEIN ZETA"/>
    <property type="match status" value="1"/>
</dbReference>
<feature type="coiled-coil region" evidence="2">
    <location>
        <begin position="153"/>
        <end position="184"/>
    </location>
</feature>
<dbReference type="PANTHER" id="PTHR12048">
    <property type="entry name" value="CCAAT-BINDING FACTOR-RELATED"/>
    <property type="match status" value="1"/>
</dbReference>
<dbReference type="EMBL" id="JADCNM010000006">
    <property type="protein sequence ID" value="KAG0478885.1"/>
    <property type="molecule type" value="Genomic_DNA"/>
</dbReference>
<evidence type="ECO:0000259" key="4">
    <source>
        <dbReference type="Pfam" id="PF03914"/>
    </source>
</evidence>
<evidence type="ECO:0000256" key="2">
    <source>
        <dbReference type="SAM" id="Coils"/>
    </source>
</evidence>
<feature type="compositionally biased region" description="Basic and acidic residues" evidence="3">
    <location>
        <begin position="432"/>
        <end position="443"/>
    </location>
</feature>
<dbReference type="InterPro" id="IPR016024">
    <property type="entry name" value="ARM-type_fold"/>
</dbReference>
<dbReference type="OrthoDB" id="28947at2759"/>
<accession>A0A835V055</accession>
<reference evidence="5 6" key="1">
    <citation type="journal article" date="2020" name="Nat. Food">
        <title>A phased Vanilla planifolia genome enables genetic improvement of flavour and production.</title>
        <authorList>
            <person name="Hasing T."/>
            <person name="Tang H."/>
            <person name="Brym M."/>
            <person name="Khazi F."/>
            <person name="Huang T."/>
            <person name="Chambers A.H."/>
        </authorList>
    </citation>
    <scope>NUCLEOTIDE SEQUENCE [LARGE SCALE GENOMIC DNA]</scope>
    <source>
        <tissue evidence="5">Leaf</tissue>
    </source>
</reference>
<dbReference type="AlphaFoldDB" id="A0A835V055"/>
<feature type="compositionally biased region" description="Acidic residues" evidence="3">
    <location>
        <begin position="931"/>
        <end position="951"/>
    </location>
</feature>
<feature type="compositionally biased region" description="Acidic residues" evidence="3">
    <location>
        <begin position="870"/>
        <end position="881"/>
    </location>
</feature>
<keyword evidence="2" id="KW-0175">Coiled coil</keyword>
<feature type="region of interest" description="Disordered" evidence="3">
    <location>
        <begin position="432"/>
        <end position="452"/>
    </location>
</feature>
<dbReference type="GO" id="GO:0005634">
    <property type="term" value="C:nucleus"/>
    <property type="evidence" value="ECO:0007669"/>
    <property type="project" value="TreeGrafter"/>
</dbReference>
<organism evidence="5 6">
    <name type="scientific">Vanilla planifolia</name>
    <name type="common">Vanilla</name>
    <dbReference type="NCBI Taxonomy" id="51239"/>
    <lineage>
        <taxon>Eukaryota</taxon>
        <taxon>Viridiplantae</taxon>
        <taxon>Streptophyta</taxon>
        <taxon>Embryophyta</taxon>
        <taxon>Tracheophyta</taxon>
        <taxon>Spermatophyta</taxon>
        <taxon>Magnoliopsida</taxon>
        <taxon>Liliopsida</taxon>
        <taxon>Asparagales</taxon>
        <taxon>Orchidaceae</taxon>
        <taxon>Vanilloideae</taxon>
        <taxon>Vanilleae</taxon>
        <taxon>Vanilla</taxon>
    </lineage>
</organism>
<feature type="compositionally biased region" description="Basic and acidic residues" evidence="3">
    <location>
        <begin position="77"/>
        <end position="88"/>
    </location>
</feature>
<feature type="compositionally biased region" description="Basic and acidic residues" evidence="3">
    <location>
        <begin position="980"/>
        <end position="994"/>
    </location>
</feature>
<feature type="compositionally biased region" description="Basic residues" evidence="3">
    <location>
        <begin position="959"/>
        <end position="972"/>
    </location>
</feature>